<evidence type="ECO:0000313" key="2">
    <source>
        <dbReference type="EMBL" id="PIN08394.1"/>
    </source>
</evidence>
<dbReference type="PANTHER" id="PTHR37172:SF3">
    <property type="entry name" value="TRANSMEMBRANE PROTEIN"/>
    <property type="match status" value="1"/>
</dbReference>
<organism evidence="2 3">
    <name type="scientific">Handroanthus impetiginosus</name>
    <dbReference type="NCBI Taxonomy" id="429701"/>
    <lineage>
        <taxon>Eukaryota</taxon>
        <taxon>Viridiplantae</taxon>
        <taxon>Streptophyta</taxon>
        <taxon>Embryophyta</taxon>
        <taxon>Tracheophyta</taxon>
        <taxon>Spermatophyta</taxon>
        <taxon>Magnoliopsida</taxon>
        <taxon>eudicotyledons</taxon>
        <taxon>Gunneridae</taxon>
        <taxon>Pentapetalae</taxon>
        <taxon>asterids</taxon>
        <taxon>lamiids</taxon>
        <taxon>Lamiales</taxon>
        <taxon>Bignoniaceae</taxon>
        <taxon>Crescentiina</taxon>
        <taxon>Tabebuia alliance</taxon>
        <taxon>Handroanthus</taxon>
    </lineage>
</organism>
<reference evidence="3" key="1">
    <citation type="journal article" date="2018" name="Gigascience">
        <title>Genome assembly of the Pink Ipe (Handroanthus impetiginosus, Bignoniaceae), a highly valued, ecologically keystone Neotropical timber forest tree.</title>
        <authorList>
            <person name="Silva-Junior O.B."/>
            <person name="Grattapaglia D."/>
            <person name="Novaes E."/>
            <person name="Collevatti R.G."/>
        </authorList>
    </citation>
    <scope>NUCLEOTIDE SEQUENCE [LARGE SCALE GENOMIC DNA]</scope>
    <source>
        <strain evidence="3">cv. UFG-1</strain>
    </source>
</reference>
<feature type="transmembrane region" description="Helical" evidence="1">
    <location>
        <begin position="118"/>
        <end position="137"/>
    </location>
</feature>
<gene>
    <name evidence="2" type="ORF">CDL12_19034</name>
</gene>
<accession>A0A2G9GSW8</accession>
<evidence type="ECO:0000313" key="3">
    <source>
        <dbReference type="Proteomes" id="UP000231279"/>
    </source>
</evidence>
<feature type="transmembrane region" description="Helical" evidence="1">
    <location>
        <begin position="239"/>
        <end position="264"/>
    </location>
</feature>
<evidence type="ECO:0000256" key="1">
    <source>
        <dbReference type="SAM" id="Phobius"/>
    </source>
</evidence>
<keyword evidence="3" id="KW-1185">Reference proteome</keyword>
<keyword evidence="1" id="KW-0472">Membrane</keyword>
<proteinExistence type="predicted"/>
<keyword evidence="1" id="KW-0812">Transmembrane</keyword>
<dbReference type="Proteomes" id="UP000231279">
    <property type="component" value="Unassembled WGS sequence"/>
</dbReference>
<dbReference type="PANTHER" id="PTHR37172">
    <property type="entry name" value="TRANSMEMBRANE PROTEIN"/>
    <property type="match status" value="1"/>
</dbReference>
<dbReference type="OrthoDB" id="1913803at2759"/>
<dbReference type="EMBL" id="NKXS01003835">
    <property type="protein sequence ID" value="PIN08394.1"/>
    <property type="molecule type" value="Genomic_DNA"/>
</dbReference>
<keyword evidence="1" id="KW-1133">Transmembrane helix</keyword>
<feature type="transmembrane region" description="Helical" evidence="1">
    <location>
        <begin position="74"/>
        <end position="97"/>
    </location>
</feature>
<protein>
    <submittedName>
        <fullName evidence="2">Uncharacterized protein</fullName>
    </submittedName>
</protein>
<comment type="caution">
    <text evidence="2">The sequence shown here is derived from an EMBL/GenBank/DDBJ whole genome shotgun (WGS) entry which is preliminary data.</text>
</comment>
<feature type="transmembrane region" description="Helical" evidence="1">
    <location>
        <begin position="26"/>
        <end position="44"/>
    </location>
</feature>
<dbReference type="AlphaFoldDB" id="A0A2G9GSW8"/>
<sequence length="266" mass="29763">MDSDQEFIYPEKQSSGGAAVKEGCRIVATTFVSLLLPLSLLLLARLSTARYFLSITDDKNKTIQSHEIPFLTSVFLYSKTTMILSLLVFLITLAALINILTSRKTAFLISALHRLQAFWILLFLMQFCLILGIHGTIDVEISSYTVGNLVLPRRVVFALGLHETMIFWLRNVVVPVVDAAVFGDLRKDFSWAEKVVLEAAFGNLWWRKLRDEAEALVVLPHVTAELGMNLAAADVVGLLLYYLTVAAGVVTVVKFCVWLVTWLLRD</sequence>
<name>A0A2G9GSW8_9LAMI</name>